<dbReference type="InterPro" id="IPR050161">
    <property type="entry name" value="Siro_Cobalamin_biosynth"/>
</dbReference>
<evidence type="ECO:0000313" key="5">
    <source>
        <dbReference type="EMBL" id="KAK7241230.1"/>
    </source>
</evidence>
<dbReference type="EMBL" id="JBBJCI010000204">
    <property type="protein sequence ID" value="KAK7241230.1"/>
    <property type="molecule type" value="Genomic_DNA"/>
</dbReference>
<evidence type="ECO:0000256" key="1">
    <source>
        <dbReference type="ARBA" id="ARBA00022603"/>
    </source>
</evidence>
<accession>A0ABR1FY85</accession>
<keyword evidence="3" id="KW-0949">S-adenosyl-L-methionine</keyword>
<dbReference type="Gene3D" id="3.30.950.10">
    <property type="entry name" value="Methyltransferase, Cobalt-precorrin-4 Transmethylase, Domain 2"/>
    <property type="match status" value="1"/>
</dbReference>
<evidence type="ECO:0000259" key="4">
    <source>
        <dbReference type="Pfam" id="PF00590"/>
    </source>
</evidence>
<dbReference type="SUPFAM" id="SSF53790">
    <property type="entry name" value="Tetrapyrrole methylase"/>
    <property type="match status" value="1"/>
</dbReference>
<dbReference type="NCBIfam" id="TIGR01469">
    <property type="entry name" value="cobA_cysG_Cterm"/>
    <property type="match status" value="1"/>
</dbReference>
<dbReference type="InterPro" id="IPR035996">
    <property type="entry name" value="4pyrrol_Methylase_sf"/>
</dbReference>
<dbReference type="PANTHER" id="PTHR45790:SF6">
    <property type="entry name" value="UROPORPHYRINOGEN-III C-METHYLTRANSFERASE"/>
    <property type="match status" value="1"/>
</dbReference>
<dbReference type="NCBIfam" id="NF004790">
    <property type="entry name" value="PRK06136.1"/>
    <property type="match status" value="1"/>
</dbReference>
<dbReference type="Gene3D" id="3.40.1010.10">
    <property type="entry name" value="Cobalt-precorrin-4 Transmethylase, Domain 1"/>
    <property type="match status" value="1"/>
</dbReference>
<comment type="caution">
    <text evidence="5">The sequence shown here is derived from an EMBL/GenBank/DDBJ whole genome shotgun (WGS) entry which is preliminary data.</text>
</comment>
<keyword evidence="1" id="KW-0489">Methyltransferase</keyword>
<sequence length="325" mass="34373">MRALPCILAVAAALQRAPRRFATPAVAARRNVALRACEQNLSKKGTVTLVGAGPGDPELLTVAALRLISDPEALVVADRLVSPEIRSLVQGELRVAGKAPGCAEKAQREIYDWCVEGVNEGRRVIRLKIGDPFVFGRGGEEILEFRETLGLEAEVVPGVSSCLAAPLAAGVPVTHRGAAHQLVVSTGYGRDGSSPELPYYDENRTVVLLMAVGRLGKIVANCLEAQGFPRDCPALVVEQASSPRQRTVIGDLSDIADLVLEHDIKAPATVVFGAAARVLHATAPHGLMDERAPAARLDVLETVAAAIPEPKPYEFLGGKTAAKVR</sequence>
<keyword evidence="6" id="KW-1185">Reference proteome</keyword>
<evidence type="ECO:0000256" key="2">
    <source>
        <dbReference type="ARBA" id="ARBA00022679"/>
    </source>
</evidence>
<evidence type="ECO:0000256" key="3">
    <source>
        <dbReference type="ARBA" id="ARBA00022691"/>
    </source>
</evidence>
<evidence type="ECO:0000313" key="6">
    <source>
        <dbReference type="Proteomes" id="UP001363151"/>
    </source>
</evidence>
<proteinExistence type="predicted"/>
<dbReference type="InterPro" id="IPR014776">
    <property type="entry name" value="4pyrrole_Mease_sub2"/>
</dbReference>
<keyword evidence="2" id="KW-0808">Transferase</keyword>
<dbReference type="Pfam" id="PF00590">
    <property type="entry name" value="TP_methylase"/>
    <property type="match status" value="1"/>
</dbReference>
<dbReference type="InterPro" id="IPR000878">
    <property type="entry name" value="4pyrrol_Mease"/>
</dbReference>
<dbReference type="CDD" id="cd11642">
    <property type="entry name" value="SUMT"/>
    <property type="match status" value="1"/>
</dbReference>
<protein>
    <submittedName>
        <fullName evidence="5">Uroporphyrin-III C-methyltransferase</fullName>
    </submittedName>
</protein>
<dbReference type="InterPro" id="IPR006366">
    <property type="entry name" value="CobA/CysG_C"/>
</dbReference>
<dbReference type="Proteomes" id="UP001363151">
    <property type="component" value="Unassembled WGS sequence"/>
</dbReference>
<gene>
    <name evidence="5" type="ORF">SO694_00051279</name>
</gene>
<organism evidence="5 6">
    <name type="scientific">Aureococcus anophagefferens</name>
    <name type="common">Harmful bloom alga</name>
    <dbReference type="NCBI Taxonomy" id="44056"/>
    <lineage>
        <taxon>Eukaryota</taxon>
        <taxon>Sar</taxon>
        <taxon>Stramenopiles</taxon>
        <taxon>Ochrophyta</taxon>
        <taxon>Pelagophyceae</taxon>
        <taxon>Pelagomonadales</taxon>
        <taxon>Pelagomonadaceae</taxon>
        <taxon>Aureococcus</taxon>
    </lineage>
</organism>
<name>A0ABR1FY85_AURAN</name>
<dbReference type="PANTHER" id="PTHR45790">
    <property type="entry name" value="SIROHEME SYNTHASE-RELATED"/>
    <property type="match status" value="1"/>
</dbReference>
<feature type="domain" description="Tetrapyrrole methylase" evidence="4">
    <location>
        <begin position="46"/>
        <end position="255"/>
    </location>
</feature>
<dbReference type="InterPro" id="IPR014777">
    <property type="entry name" value="4pyrrole_Mease_sub1"/>
</dbReference>
<reference evidence="5 6" key="1">
    <citation type="submission" date="2024-03" db="EMBL/GenBank/DDBJ databases">
        <title>Aureococcus anophagefferens CCMP1851 and Kratosvirus quantuckense: Draft genome of a second virus-susceptible host strain in the model system.</title>
        <authorList>
            <person name="Chase E."/>
            <person name="Truchon A.R."/>
            <person name="Schepens W."/>
            <person name="Wilhelm S.W."/>
        </authorList>
    </citation>
    <scope>NUCLEOTIDE SEQUENCE [LARGE SCALE GENOMIC DNA]</scope>
    <source>
        <strain evidence="5 6">CCMP1851</strain>
    </source>
</reference>